<reference evidence="8" key="1">
    <citation type="journal article" date="2023" name="Insect Mol. Biol.">
        <title>Genome sequencing provides insights into the evolution of gene families encoding plant cell wall-degrading enzymes in longhorned beetles.</title>
        <authorList>
            <person name="Shin N.R."/>
            <person name="Okamura Y."/>
            <person name="Kirsch R."/>
            <person name="Pauchet Y."/>
        </authorList>
    </citation>
    <scope>NUCLEOTIDE SEQUENCE</scope>
    <source>
        <strain evidence="8">RBIC_L_NR</strain>
    </source>
</reference>
<dbReference type="AlphaFoldDB" id="A0AAV8ZF42"/>
<keyword evidence="5 6" id="KW-0472">Membrane</keyword>
<accession>A0AAV8ZF42</accession>
<evidence type="ECO:0000256" key="6">
    <source>
        <dbReference type="SAM" id="Phobius"/>
    </source>
</evidence>
<evidence type="ECO:0000313" key="9">
    <source>
        <dbReference type="Proteomes" id="UP001162156"/>
    </source>
</evidence>
<dbReference type="InterPro" id="IPR012496">
    <property type="entry name" value="TMC_dom"/>
</dbReference>
<feature type="transmembrane region" description="Helical" evidence="6">
    <location>
        <begin position="370"/>
        <end position="389"/>
    </location>
</feature>
<keyword evidence="4 6" id="KW-1133">Transmembrane helix</keyword>
<evidence type="ECO:0000256" key="4">
    <source>
        <dbReference type="ARBA" id="ARBA00022989"/>
    </source>
</evidence>
<feature type="transmembrane region" description="Helical" evidence="6">
    <location>
        <begin position="520"/>
        <end position="546"/>
    </location>
</feature>
<proteinExistence type="inferred from homology"/>
<gene>
    <name evidence="8" type="ORF">NQ314_005603</name>
</gene>
<dbReference type="PANTHER" id="PTHR23302:SF43">
    <property type="entry name" value="TMC DOMAIN-CONTAINING PROTEIN"/>
    <property type="match status" value="1"/>
</dbReference>
<feature type="transmembrane region" description="Helical" evidence="6">
    <location>
        <begin position="417"/>
        <end position="443"/>
    </location>
</feature>
<comment type="caution">
    <text evidence="8">The sequence shown here is derived from an EMBL/GenBank/DDBJ whole genome shotgun (WGS) entry which is preliminary data.</text>
</comment>
<dbReference type="GO" id="GO:0005886">
    <property type="term" value="C:plasma membrane"/>
    <property type="evidence" value="ECO:0007669"/>
    <property type="project" value="InterPro"/>
</dbReference>
<dbReference type="Proteomes" id="UP001162156">
    <property type="component" value="Unassembled WGS sequence"/>
</dbReference>
<comment type="similarity">
    <text evidence="2">Belongs to the TMC family.</text>
</comment>
<feature type="transmembrane region" description="Helical" evidence="6">
    <location>
        <begin position="327"/>
        <end position="350"/>
    </location>
</feature>
<comment type="subcellular location">
    <subcellularLocation>
        <location evidence="1">Membrane</location>
        <topology evidence="1">Multi-pass membrane protein</topology>
    </subcellularLocation>
</comment>
<sequence length="638" mass="73902">MDRKVSVNNRPSLWTLTFEHSDGSKESLPTVGLRNVFNERNNIPMDNVPSEENGADDYDNLDDNYFDAVAFSENGNPRQTNAITHSNRVHSIHRNRVFKTQSNNIVQSIEARTGGTNGKMLDTSRPTGSMAESIENHANLIVAKMEQDSDLMEDSPTAEELRREALRDMPQCLTLKKMCKSKIIEFKLSMKNLAYSFELWYGTVKQIEGNFGSGVASFFKFLRWIFVMNLIIAIISFCFIVLPQVTFEARNATLIEGFDWRDIFSGEGYLTNTFFYYGFYSNDSVSQSALNYSMSDAYFFTMVFLYLSCFAVLSIRYEDYKSPKTMLYFSLIRTFILGFVIIGVLVTFWLKNPDNECWETSLGQEIYRLILFDFIFSGIFLPIINLVYYRFCRLFNKDHLHFDIAHYSMQIIYNQTLFWVGFFFSPFLAILVVIKLLLIWYVRKLVVLKFCKPSSKSWRAAQTTAWFLMMAFLSLLLVMGLLGYIMTYIPTTSCGPFRGYDYMYEIVTLGMFNLRKGNSVWKILLFITKPGFIALVLIALCVRVYYLRAKAHAQRGIVAMYREMLMWESRDKEFLLQNISLVTKGQWQYKLQEGRELDPISSSQSVPAYRGSEGDVLHKDSSRQLFMTPSSCKYILLN</sequence>
<keyword evidence="9" id="KW-1185">Reference proteome</keyword>
<feature type="transmembrane region" description="Helical" evidence="6">
    <location>
        <begin position="221"/>
        <end position="242"/>
    </location>
</feature>
<keyword evidence="3 6" id="KW-0812">Transmembrane</keyword>
<feature type="transmembrane region" description="Helical" evidence="6">
    <location>
        <begin position="463"/>
        <end position="485"/>
    </location>
</feature>
<dbReference type="Pfam" id="PF07810">
    <property type="entry name" value="TMC"/>
    <property type="match status" value="1"/>
</dbReference>
<evidence type="ECO:0000259" key="7">
    <source>
        <dbReference type="Pfam" id="PF07810"/>
    </source>
</evidence>
<evidence type="ECO:0000256" key="2">
    <source>
        <dbReference type="ARBA" id="ARBA00006510"/>
    </source>
</evidence>
<evidence type="ECO:0000256" key="5">
    <source>
        <dbReference type="ARBA" id="ARBA00023136"/>
    </source>
</evidence>
<feature type="domain" description="TMC" evidence="7">
    <location>
        <begin position="357"/>
        <end position="461"/>
    </location>
</feature>
<evidence type="ECO:0000256" key="3">
    <source>
        <dbReference type="ARBA" id="ARBA00022692"/>
    </source>
</evidence>
<organism evidence="8 9">
    <name type="scientific">Rhamnusium bicolor</name>
    <dbReference type="NCBI Taxonomy" id="1586634"/>
    <lineage>
        <taxon>Eukaryota</taxon>
        <taxon>Metazoa</taxon>
        <taxon>Ecdysozoa</taxon>
        <taxon>Arthropoda</taxon>
        <taxon>Hexapoda</taxon>
        <taxon>Insecta</taxon>
        <taxon>Pterygota</taxon>
        <taxon>Neoptera</taxon>
        <taxon>Endopterygota</taxon>
        <taxon>Coleoptera</taxon>
        <taxon>Polyphaga</taxon>
        <taxon>Cucujiformia</taxon>
        <taxon>Chrysomeloidea</taxon>
        <taxon>Cerambycidae</taxon>
        <taxon>Lepturinae</taxon>
        <taxon>Rhagiini</taxon>
        <taxon>Rhamnusium</taxon>
    </lineage>
</organism>
<dbReference type="EMBL" id="JANEYF010001560">
    <property type="protein sequence ID" value="KAJ8963031.1"/>
    <property type="molecule type" value="Genomic_DNA"/>
</dbReference>
<evidence type="ECO:0000256" key="1">
    <source>
        <dbReference type="ARBA" id="ARBA00004141"/>
    </source>
</evidence>
<dbReference type="InterPro" id="IPR038900">
    <property type="entry name" value="TMC"/>
</dbReference>
<protein>
    <recommendedName>
        <fullName evidence="7">TMC domain-containing protein</fullName>
    </recommendedName>
</protein>
<dbReference type="GO" id="GO:0008381">
    <property type="term" value="F:mechanosensitive monoatomic ion channel activity"/>
    <property type="evidence" value="ECO:0007669"/>
    <property type="project" value="TreeGrafter"/>
</dbReference>
<name>A0AAV8ZF42_9CUCU</name>
<feature type="transmembrane region" description="Helical" evidence="6">
    <location>
        <begin position="297"/>
        <end position="315"/>
    </location>
</feature>
<dbReference type="PANTHER" id="PTHR23302">
    <property type="entry name" value="TRANSMEMBRANE CHANNEL-RELATED"/>
    <property type="match status" value="1"/>
</dbReference>
<evidence type="ECO:0000313" key="8">
    <source>
        <dbReference type="EMBL" id="KAJ8963031.1"/>
    </source>
</evidence>